<gene>
    <name evidence="2" type="ORF">MCOS_LOCUS4425</name>
</gene>
<dbReference type="Proteomes" id="UP000267029">
    <property type="component" value="Unassembled WGS sequence"/>
</dbReference>
<dbReference type="AlphaFoldDB" id="A0A0R3UBX6"/>
<evidence type="ECO:0000313" key="2">
    <source>
        <dbReference type="EMBL" id="VDD78422.1"/>
    </source>
</evidence>
<reference evidence="2 3" key="1">
    <citation type="submission" date="2018-10" db="EMBL/GenBank/DDBJ databases">
        <authorList>
            <consortium name="Pathogen Informatics"/>
        </authorList>
    </citation>
    <scope>NUCLEOTIDE SEQUENCE [LARGE SCALE GENOMIC DNA]</scope>
</reference>
<evidence type="ECO:0000256" key="1">
    <source>
        <dbReference type="SAM" id="Phobius"/>
    </source>
</evidence>
<evidence type="ECO:0000313" key="3">
    <source>
        <dbReference type="Proteomes" id="UP000267029"/>
    </source>
</evidence>
<feature type="transmembrane region" description="Helical" evidence="1">
    <location>
        <begin position="102"/>
        <end position="119"/>
    </location>
</feature>
<accession>A0A0R3UBX6</accession>
<dbReference type="EMBL" id="UXSR01001637">
    <property type="protein sequence ID" value="VDD78422.1"/>
    <property type="molecule type" value="Genomic_DNA"/>
</dbReference>
<keyword evidence="1" id="KW-0812">Transmembrane</keyword>
<organism evidence="2 3">
    <name type="scientific">Mesocestoides corti</name>
    <name type="common">Flatworm</name>
    <dbReference type="NCBI Taxonomy" id="53468"/>
    <lineage>
        <taxon>Eukaryota</taxon>
        <taxon>Metazoa</taxon>
        <taxon>Spiralia</taxon>
        <taxon>Lophotrochozoa</taxon>
        <taxon>Platyhelminthes</taxon>
        <taxon>Cestoda</taxon>
        <taxon>Eucestoda</taxon>
        <taxon>Cyclophyllidea</taxon>
        <taxon>Mesocestoididae</taxon>
        <taxon>Mesocestoides</taxon>
    </lineage>
</organism>
<name>A0A0R3UBX6_MESCO</name>
<protein>
    <submittedName>
        <fullName evidence="2">Uncharacterized protein</fullName>
    </submittedName>
</protein>
<proteinExistence type="predicted"/>
<keyword evidence="1" id="KW-1133">Transmembrane helix</keyword>
<sequence length="175" mass="19739">MDVVVQHRAAEFVEKYCKQQFTSCGRSVHNLTILPWLASNAAARSEVSKNATYTWHCTNFLLSAKKIFSKSQLHPLHGRDVLGRIFVDPLFLPSSSSSSSPLLPLLLFLLSFFAFYLVFSRQLQHGFPSAVPRARGHQQRCASVLLFPANSPKLGPFCKVRLYLIELVDMGWVWG</sequence>
<keyword evidence="3" id="KW-1185">Reference proteome</keyword>
<keyword evidence="1" id="KW-0472">Membrane</keyword>